<keyword evidence="3 7" id="KW-0812">Transmembrane</keyword>
<dbReference type="Gene3D" id="1.20.1250.20">
    <property type="entry name" value="MFS general substrate transporter like domains"/>
    <property type="match status" value="1"/>
</dbReference>
<evidence type="ECO:0000256" key="7">
    <source>
        <dbReference type="SAM" id="Phobius"/>
    </source>
</evidence>
<keyword evidence="2" id="KW-1003">Cell membrane</keyword>
<evidence type="ECO:0000256" key="2">
    <source>
        <dbReference type="ARBA" id="ARBA00022475"/>
    </source>
</evidence>
<feature type="transmembrane region" description="Helical" evidence="7">
    <location>
        <begin position="70"/>
        <end position="88"/>
    </location>
</feature>
<accession>A0ABX5Z6E4</accession>
<feature type="transmembrane region" description="Helical" evidence="7">
    <location>
        <begin position="139"/>
        <end position="158"/>
    </location>
</feature>
<keyword evidence="5 7" id="KW-0472">Membrane</keyword>
<dbReference type="PANTHER" id="PTHR43124:SF3">
    <property type="entry name" value="CHLORAMPHENICOL EFFLUX PUMP RV0191"/>
    <property type="match status" value="1"/>
</dbReference>
<feature type="transmembrane region" description="Helical" evidence="7">
    <location>
        <begin position="335"/>
        <end position="353"/>
    </location>
</feature>
<name>A0ABX5Z6E4_9MICO</name>
<dbReference type="InterPro" id="IPR036259">
    <property type="entry name" value="MFS_trans_sf"/>
</dbReference>
<dbReference type="InterPro" id="IPR020846">
    <property type="entry name" value="MFS_dom"/>
</dbReference>
<feature type="transmembrane region" description="Helical" evidence="7">
    <location>
        <begin position="422"/>
        <end position="442"/>
    </location>
</feature>
<organism evidence="9 10">
    <name type="scientific">Dermacoccus abyssi</name>
    <dbReference type="NCBI Taxonomy" id="322596"/>
    <lineage>
        <taxon>Bacteria</taxon>
        <taxon>Bacillati</taxon>
        <taxon>Actinomycetota</taxon>
        <taxon>Actinomycetes</taxon>
        <taxon>Micrococcales</taxon>
        <taxon>Dermacoccaceae</taxon>
        <taxon>Dermacoccus</taxon>
    </lineage>
</organism>
<reference evidence="9 10" key="1">
    <citation type="submission" date="2019-08" db="EMBL/GenBank/DDBJ databases">
        <title>Dermacoccus abyssi strain HZAU 226, whole genome Nanopore sequencing project.</title>
        <authorList>
            <person name="Guo A."/>
            <person name="Zhang X."/>
            <person name="Ruan Y."/>
            <person name="Liu W."/>
            <person name="Chen Q."/>
            <person name="Gu L."/>
        </authorList>
    </citation>
    <scope>NUCLEOTIDE SEQUENCE [LARGE SCALE GENOMIC DNA]</scope>
    <source>
        <strain evidence="9 10">HZAU 226</strain>
    </source>
</reference>
<evidence type="ECO:0000313" key="9">
    <source>
        <dbReference type="EMBL" id="QEH92501.1"/>
    </source>
</evidence>
<feature type="transmembrane region" description="Helical" evidence="7">
    <location>
        <begin position="273"/>
        <end position="293"/>
    </location>
</feature>
<feature type="transmembrane region" description="Helical" evidence="7">
    <location>
        <begin position="394"/>
        <end position="416"/>
    </location>
</feature>
<feature type="transmembrane region" description="Helical" evidence="7">
    <location>
        <begin position="226"/>
        <end position="252"/>
    </location>
</feature>
<feature type="transmembrane region" description="Helical" evidence="7">
    <location>
        <begin position="305"/>
        <end position="323"/>
    </location>
</feature>
<evidence type="ECO:0000256" key="6">
    <source>
        <dbReference type="SAM" id="MobiDB-lite"/>
    </source>
</evidence>
<keyword evidence="10" id="KW-1185">Reference proteome</keyword>
<dbReference type="InterPro" id="IPR050189">
    <property type="entry name" value="MFS_Efflux_Transporters"/>
</dbReference>
<feature type="domain" description="Major facilitator superfamily (MFS) profile" evidence="8">
    <location>
        <begin position="74"/>
        <end position="446"/>
    </location>
</feature>
<evidence type="ECO:0000256" key="5">
    <source>
        <dbReference type="ARBA" id="ARBA00023136"/>
    </source>
</evidence>
<evidence type="ECO:0000313" key="10">
    <source>
        <dbReference type="Proteomes" id="UP000323565"/>
    </source>
</evidence>
<dbReference type="PROSITE" id="PS51257">
    <property type="entry name" value="PROKAR_LIPOPROTEIN"/>
    <property type="match status" value="1"/>
</dbReference>
<feature type="transmembrane region" description="Helical" evidence="7">
    <location>
        <begin position="359"/>
        <end position="382"/>
    </location>
</feature>
<dbReference type="InterPro" id="IPR011701">
    <property type="entry name" value="MFS"/>
</dbReference>
<feature type="transmembrane region" description="Helical" evidence="7">
    <location>
        <begin position="108"/>
        <end position="132"/>
    </location>
</feature>
<dbReference type="CDD" id="cd17324">
    <property type="entry name" value="MFS_NepI_like"/>
    <property type="match status" value="1"/>
</dbReference>
<gene>
    <name evidence="9" type="ORF">FV141_02310</name>
</gene>
<evidence type="ECO:0000256" key="1">
    <source>
        <dbReference type="ARBA" id="ARBA00004651"/>
    </source>
</evidence>
<sequence length="456" mass="47389">MRSRSNSGTFAILSCRARRTPAATRATQRQGDDVGGRPACESGPQHRHFARRSHRVMPRSVSSLRELRDSGWPGVVALAVGIFAMVTVEELPIGVLTLISDDLDASKGAVGLGVTLAGAVAGVMGLSTSVVIGTLDRRLVLVVALLLVSAATAATAAAQNVAVYLVARLIAGLGIGVFWALIAIVASRIVRPERAALATTVAFTGAAAATILGVPLGTWLGTTWTWHTAFFVLAALCLVTAGALWVLVPRVLVTERFTFDGYRHAWSIGPVRLALFVTAVLVVAQFCAYTYASPALQEFAGVSEAGVGGMLLLMGVAGLIGNVGSAPIMRTRPMLALLLVTTGMTVGVFVLMISGAPIVAAIAMTIWGLFGGAMAVVLQHWVLTSARQYAEPAAALDSGIFNFAIAGGAALGALVLDTSSIHAVYVVAAIGMLTATLMVVAYRRRITRAAALMRTM</sequence>
<dbReference type="Proteomes" id="UP000323565">
    <property type="component" value="Chromosome"/>
</dbReference>
<dbReference type="PANTHER" id="PTHR43124">
    <property type="entry name" value="PURINE EFFLUX PUMP PBUE"/>
    <property type="match status" value="1"/>
</dbReference>
<evidence type="ECO:0000256" key="4">
    <source>
        <dbReference type="ARBA" id="ARBA00022989"/>
    </source>
</evidence>
<comment type="subcellular location">
    <subcellularLocation>
        <location evidence="1">Cell membrane</location>
        <topology evidence="1">Multi-pass membrane protein</topology>
    </subcellularLocation>
</comment>
<evidence type="ECO:0000259" key="8">
    <source>
        <dbReference type="PROSITE" id="PS50850"/>
    </source>
</evidence>
<feature type="region of interest" description="Disordered" evidence="6">
    <location>
        <begin position="19"/>
        <end position="46"/>
    </location>
</feature>
<feature type="transmembrane region" description="Helical" evidence="7">
    <location>
        <begin position="164"/>
        <end position="185"/>
    </location>
</feature>
<dbReference type="EMBL" id="CP043031">
    <property type="protein sequence ID" value="QEH92501.1"/>
    <property type="molecule type" value="Genomic_DNA"/>
</dbReference>
<dbReference type="PROSITE" id="PS50850">
    <property type="entry name" value="MFS"/>
    <property type="match status" value="1"/>
</dbReference>
<dbReference type="SUPFAM" id="SSF103473">
    <property type="entry name" value="MFS general substrate transporter"/>
    <property type="match status" value="1"/>
</dbReference>
<feature type="transmembrane region" description="Helical" evidence="7">
    <location>
        <begin position="197"/>
        <end position="220"/>
    </location>
</feature>
<keyword evidence="4 7" id="KW-1133">Transmembrane helix</keyword>
<protein>
    <submittedName>
        <fullName evidence="9">MFS transporter</fullName>
    </submittedName>
</protein>
<evidence type="ECO:0000256" key="3">
    <source>
        <dbReference type="ARBA" id="ARBA00022692"/>
    </source>
</evidence>
<proteinExistence type="predicted"/>
<dbReference type="Pfam" id="PF07690">
    <property type="entry name" value="MFS_1"/>
    <property type="match status" value="1"/>
</dbReference>